<reference evidence="3" key="2">
    <citation type="submission" date="2024-08" db="UniProtKB">
        <authorList>
            <consortium name="EnsemblMetazoa"/>
        </authorList>
    </citation>
    <scope>IDENTIFICATION</scope>
</reference>
<feature type="signal peptide" evidence="1">
    <location>
        <begin position="1"/>
        <end position="19"/>
    </location>
</feature>
<evidence type="ECO:0000259" key="2">
    <source>
        <dbReference type="Pfam" id="PF16030"/>
    </source>
</evidence>
<reference evidence="4" key="1">
    <citation type="journal article" date="2013" name="Genome Biol.">
        <title>Draft genome of the mountain pine beetle, Dendroctonus ponderosae Hopkins, a major forest pest.</title>
        <authorList>
            <person name="Keeling C.I."/>
            <person name="Yuen M.M."/>
            <person name="Liao N.Y."/>
            <person name="Docking T.R."/>
            <person name="Chan S.K."/>
            <person name="Taylor G.A."/>
            <person name="Palmquist D.L."/>
            <person name="Jackman S.D."/>
            <person name="Nguyen A."/>
            <person name="Li M."/>
            <person name="Henderson H."/>
            <person name="Janes J.K."/>
            <person name="Zhao Y."/>
            <person name="Pandoh P."/>
            <person name="Moore R."/>
            <person name="Sperling F.A."/>
            <person name="Huber D.P."/>
            <person name="Birol I."/>
            <person name="Jones S.J."/>
            <person name="Bohlmann J."/>
        </authorList>
    </citation>
    <scope>NUCLEOTIDE SEQUENCE</scope>
</reference>
<evidence type="ECO:0000256" key="1">
    <source>
        <dbReference type="SAM" id="SignalP"/>
    </source>
</evidence>
<dbReference type="InterPro" id="IPR031986">
    <property type="entry name" value="GD_N"/>
</dbReference>
<keyword evidence="4" id="KW-1185">Reference proteome</keyword>
<dbReference type="EnsemblMetazoa" id="XM_019915023.1">
    <property type="protein sequence ID" value="XP_019770582.1"/>
    <property type="gene ID" value="LOC109544700"/>
</dbReference>
<evidence type="ECO:0000313" key="4">
    <source>
        <dbReference type="Proteomes" id="UP000019118"/>
    </source>
</evidence>
<feature type="domain" description="Serine protease gd N-terminal" evidence="2">
    <location>
        <begin position="26"/>
        <end position="124"/>
    </location>
</feature>
<protein>
    <recommendedName>
        <fullName evidence="2">Serine protease gd N-terminal domain-containing protein</fullName>
    </recommendedName>
</protein>
<accession>A0AAR5QBI0</accession>
<dbReference type="KEGG" id="dpa:109544700"/>
<sequence length="157" mass="17341">MMDKSFIFLLAAFVCSVGSAHIPTIPCPNYFRYVSDPYQNIEGLILVPYYQTPELLLAVNASMKGFFGQENSNMQLTMLTTATDLIQGLSTIVKYKLQFPVQDSIPQITSIIFNGQQFCTGPPVPMEAPNPYMPGSSSAVTNMYATHTSRFAPVQPQ</sequence>
<dbReference type="Pfam" id="PF16030">
    <property type="entry name" value="GD_N"/>
    <property type="match status" value="1"/>
</dbReference>
<name>A0AAR5QBI0_DENPD</name>
<dbReference type="AlphaFoldDB" id="A0AAR5QBI0"/>
<dbReference type="RefSeq" id="XP_019770582.1">
    <property type="nucleotide sequence ID" value="XM_019915023.2"/>
</dbReference>
<organism evidence="3 4">
    <name type="scientific">Dendroctonus ponderosae</name>
    <name type="common">Mountain pine beetle</name>
    <dbReference type="NCBI Taxonomy" id="77166"/>
    <lineage>
        <taxon>Eukaryota</taxon>
        <taxon>Metazoa</taxon>
        <taxon>Ecdysozoa</taxon>
        <taxon>Arthropoda</taxon>
        <taxon>Hexapoda</taxon>
        <taxon>Insecta</taxon>
        <taxon>Pterygota</taxon>
        <taxon>Neoptera</taxon>
        <taxon>Endopterygota</taxon>
        <taxon>Coleoptera</taxon>
        <taxon>Polyphaga</taxon>
        <taxon>Cucujiformia</taxon>
        <taxon>Curculionidae</taxon>
        <taxon>Scolytinae</taxon>
        <taxon>Dendroctonus</taxon>
    </lineage>
</organism>
<proteinExistence type="predicted"/>
<dbReference type="Proteomes" id="UP000019118">
    <property type="component" value="Unassembled WGS sequence"/>
</dbReference>
<evidence type="ECO:0000313" key="3">
    <source>
        <dbReference type="EnsemblMetazoa" id="XP_019770582.1"/>
    </source>
</evidence>
<dbReference type="GeneID" id="109544700"/>
<feature type="chain" id="PRO_5043636122" description="Serine protease gd N-terminal domain-containing protein" evidence="1">
    <location>
        <begin position="20"/>
        <end position="157"/>
    </location>
</feature>
<keyword evidence="1" id="KW-0732">Signal</keyword>